<dbReference type="EMBL" id="CADCXV010000646">
    <property type="protein sequence ID" value="CAB0031546.1"/>
    <property type="molecule type" value="Genomic_DNA"/>
</dbReference>
<dbReference type="InterPro" id="IPR016024">
    <property type="entry name" value="ARM-type_fold"/>
</dbReference>
<dbReference type="Pfam" id="PF02115">
    <property type="entry name" value="Rho_GDI"/>
    <property type="match status" value="1"/>
</dbReference>
<gene>
    <name evidence="12" type="ORF">TBRA_LOCUS3513</name>
</gene>
<comment type="similarity">
    <text evidence="2">Belongs to the Rho GDI family.</text>
</comment>
<dbReference type="InterPro" id="IPR056497">
    <property type="entry name" value="HEAT_DAAF5"/>
</dbReference>
<evidence type="ECO:0000256" key="7">
    <source>
        <dbReference type="ARBA" id="ARBA00080671"/>
    </source>
</evidence>
<dbReference type="Pfam" id="PF24573">
    <property type="entry name" value="HEAT_DAAF5"/>
    <property type="match status" value="1"/>
</dbReference>
<dbReference type="FunFam" id="2.70.50.30:FF:000001">
    <property type="entry name" value="Rho GDP-dissociation inhibitor 1"/>
    <property type="match status" value="1"/>
</dbReference>
<evidence type="ECO:0000256" key="3">
    <source>
        <dbReference type="ARBA" id="ARBA00022490"/>
    </source>
</evidence>
<dbReference type="PANTHER" id="PTHR10980:SF3">
    <property type="entry name" value="LD16419P"/>
    <property type="match status" value="1"/>
</dbReference>
<dbReference type="InterPro" id="IPR000406">
    <property type="entry name" value="Rho_GDI"/>
</dbReference>
<feature type="region of interest" description="Disordered" evidence="9">
    <location>
        <begin position="102"/>
        <end position="137"/>
    </location>
</feature>
<feature type="coiled-coil region" evidence="8">
    <location>
        <begin position="514"/>
        <end position="545"/>
    </location>
</feature>
<dbReference type="SUPFAM" id="SSF48371">
    <property type="entry name" value="ARM repeat"/>
    <property type="match status" value="1"/>
</dbReference>
<evidence type="ECO:0000256" key="5">
    <source>
        <dbReference type="ARBA" id="ARBA00053735"/>
    </source>
</evidence>
<dbReference type="Pfam" id="PF02985">
    <property type="entry name" value="HEAT"/>
    <property type="match status" value="1"/>
</dbReference>
<dbReference type="Gene3D" id="1.25.10.10">
    <property type="entry name" value="Leucine-rich Repeat Variant"/>
    <property type="match status" value="1"/>
</dbReference>
<evidence type="ECO:0000256" key="4">
    <source>
        <dbReference type="ARBA" id="ARBA00022737"/>
    </source>
</evidence>
<evidence type="ECO:0000313" key="12">
    <source>
        <dbReference type="EMBL" id="CAB0031546.1"/>
    </source>
</evidence>
<dbReference type="GO" id="GO:0007266">
    <property type="term" value="P:Rho protein signal transduction"/>
    <property type="evidence" value="ECO:0007669"/>
    <property type="project" value="InterPro"/>
</dbReference>
<dbReference type="SUPFAM" id="SSF81296">
    <property type="entry name" value="E set domains"/>
    <property type="match status" value="1"/>
</dbReference>
<dbReference type="InterPro" id="IPR057978">
    <property type="entry name" value="TPR_DAAF5"/>
</dbReference>
<dbReference type="Proteomes" id="UP000479190">
    <property type="component" value="Unassembled WGS sequence"/>
</dbReference>
<protein>
    <recommendedName>
        <fullName evidence="6">Rho GDP-dissociation inhibitor 3</fullName>
    </recommendedName>
    <alternativeName>
        <fullName evidence="7">Rho-GDI gamma</fullName>
    </alternativeName>
</protein>
<proteinExistence type="inferred from homology"/>
<comment type="function">
    <text evidence="5">Inhibits GDP/GTP exchange reaction of RhoB. Interacts specifically with the GDP- and GTP-bound forms of post-translationally processed Rhob and Rhog proteins, both of which show a growth-regulated expression in mammalian cells. Stimulates the release of the GDP-bound but not the GTP-bound RhoB protein. Also inhibits the GDP/GTP exchange of RhoB but shows less ability to inhibit the dissociation of prebound GTP.</text>
</comment>
<sequence>MLLELKDRYSWWFKLVPLLLTGINDVVAEIRERASELWLQAGKQYIKENEEDSRFKEKLDYYDEDLKHYPKHSTYSARVGSPANDRLAIKIIECPIDSSHATELGLPRDRPAGRNEALGRHRSRAQRLDGRREAQGCPAALPGRAQRRGRHGRARRQALAGHVQDPRVVENVELAAEYTGYFVPPQSYLDAAMPSLEEGPSPGHLKVLAALLRGSPREELQPQLERVARLLGQSHLCRSRKPRYQLALLDCCRSLLRVCREDCAASGPDLFAACFVNLASAGGDVRVEARAREVLRSLAEAEGRDLPSLYEERLESVLGSLERSSEQQPEDWSIGSYEFLLFQTCLREAPGASHRYPQLVRPIFERTTREESDQQLRLRQYILLSSYLQQWSTESNEEEKEEEERRKKDEELFVAFSSGALENVVLVGLEWRAGRAPEATRSACLGCLCALLERVLERRGDSSEKRLSELGLLDKSSTLLRKLLDDDSAKSRLYALRGLVLLFELGRRIGKLDVEQLHQTSAELVDRLEDKSDEVRLAATEALRQLWQVLPSDYPMDFYYVHLQYAMTKSLTHLDDPAEQFQSRLMDHVDSVDEELETDTNYKPPPEKTIEQIMEADKEDESLRKYKETLLGEAKAGGVVVDPSNPRKVIVKKLALCVPGRPDMELDLTGDLTTLKKQTFVIKEGVSYRIRIDFIVQREIVHGLKYVQKTYRLGVPVDKMTHMVGSYPPKTEIQSYTTPPEDAPSGVMARGSYTVNSLFTDDDKFEHLKWEWSFDIKKDWKE</sequence>
<name>A0A6H5I2J7_9HYME</name>
<dbReference type="GO" id="GO:0016020">
    <property type="term" value="C:membrane"/>
    <property type="evidence" value="ECO:0007669"/>
    <property type="project" value="TreeGrafter"/>
</dbReference>
<reference evidence="12 13" key="1">
    <citation type="submission" date="2020-02" db="EMBL/GenBank/DDBJ databases">
        <authorList>
            <person name="Ferguson B K."/>
        </authorList>
    </citation>
    <scope>NUCLEOTIDE SEQUENCE [LARGE SCALE GENOMIC DNA]</scope>
</reference>
<evidence type="ECO:0000256" key="8">
    <source>
        <dbReference type="SAM" id="Coils"/>
    </source>
</evidence>
<evidence type="ECO:0000259" key="10">
    <source>
        <dbReference type="Pfam" id="PF24573"/>
    </source>
</evidence>
<feature type="domain" description="Dynein axonemal assembly factor 5 HEAT-repeat" evidence="10">
    <location>
        <begin position="164"/>
        <end position="276"/>
    </location>
</feature>
<dbReference type="PRINTS" id="PR00492">
    <property type="entry name" value="RHOGDI"/>
</dbReference>
<dbReference type="InterPro" id="IPR014756">
    <property type="entry name" value="Ig_E-set"/>
</dbReference>
<keyword evidence="4" id="KW-0677">Repeat</keyword>
<dbReference type="Pfam" id="PF25757">
    <property type="entry name" value="TPR_DNAAF5"/>
    <property type="match status" value="1"/>
</dbReference>
<keyword evidence="3" id="KW-0963">Cytoplasm</keyword>
<evidence type="ECO:0000313" key="13">
    <source>
        <dbReference type="Proteomes" id="UP000479190"/>
    </source>
</evidence>
<dbReference type="OrthoDB" id="1683373at2759"/>
<dbReference type="InterPro" id="IPR000357">
    <property type="entry name" value="HEAT"/>
</dbReference>
<dbReference type="GO" id="GO:0005094">
    <property type="term" value="F:Rho GDP-dissociation inhibitor activity"/>
    <property type="evidence" value="ECO:0007669"/>
    <property type="project" value="InterPro"/>
</dbReference>
<evidence type="ECO:0000256" key="1">
    <source>
        <dbReference type="ARBA" id="ARBA00004496"/>
    </source>
</evidence>
<feature type="domain" description="Dynein axonemal assembly factor 5 TPR repeats" evidence="11">
    <location>
        <begin position="2"/>
        <end position="55"/>
    </location>
</feature>
<dbReference type="InterPro" id="IPR024792">
    <property type="entry name" value="RhoGDI_dom_sf"/>
</dbReference>
<dbReference type="Gene3D" id="2.70.50.30">
    <property type="entry name" value="Coagulation Factor XIII, subunit A, domain 1"/>
    <property type="match status" value="1"/>
</dbReference>
<accession>A0A6H5I2J7</accession>
<evidence type="ECO:0000256" key="6">
    <source>
        <dbReference type="ARBA" id="ARBA00073845"/>
    </source>
</evidence>
<dbReference type="InterPro" id="IPR011989">
    <property type="entry name" value="ARM-like"/>
</dbReference>
<comment type="subcellular location">
    <subcellularLocation>
        <location evidence="1">Cytoplasm</location>
    </subcellularLocation>
</comment>
<evidence type="ECO:0000259" key="11">
    <source>
        <dbReference type="Pfam" id="PF25757"/>
    </source>
</evidence>
<keyword evidence="8" id="KW-0175">Coiled coil</keyword>
<dbReference type="AlphaFoldDB" id="A0A6H5I2J7"/>
<dbReference type="GO" id="GO:0005829">
    <property type="term" value="C:cytosol"/>
    <property type="evidence" value="ECO:0007669"/>
    <property type="project" value="TreeGrafter"/>
</dbReference>
<keyword evidence="13" id="KW-1185">Reference proteome</keyword>
<feature type="compositionally biased region" description="Basic and acidic residues" evidence="9">
    <location>
        <begin position="106"/>
        <end position="119"/>
    </location>
</feature>
<evidence type="ECO:0000256" key="2">
    <source>
        <dbReference type="ARBA" id="ARBA00009758"/>
    </source>
</evidence>
<organism evidence="12 13">
    <name type="scientific">Trichogramma brassicae</name>
    <dbReference type="NCBI Taxonomy" id="86971"/>
    <lineage>
        <taxon>Eukaryota</taxon>
        <taxon>Metazoa</taxon>
        <taxon>Ecdysozoa</taxon>
        <taxon>Arthropoda</taxon>
        <taxon>Hexapoda</taxon>
        <taxon>Insecta</taxon>
        <taxon>Pterygota</taxon>
        <taxon>Neoptera</taxon>
        <taxon>Endopterygota</taxon>
        <taxon>Hymenoptera</taxon>
        <taxon>Apocrita</taxon>
        <taxon>Proctotrupomorpha</taxon>
        <taxon>Chalcidoidea</taxon>
        <taxon>Trichogrammatidae</taxon>
        <taxon>Trichogramma</taxon>
    </lineage>
</organism>
<dbReference type="PANTHER" id="PTHR10980">
    <property type="entry name" value="RHO GDP-DISSOCIATION INHIBITOR"/>
    <property type="match status" value="1"/>
</dbReference>
<evidence type="ECO:0000256" key="9">
    <source>
        <dbReference type="SAM" id="MobiDB-lite"/>
    </source>
</evidence>